<organism evidence="1 2">
    <name type="scientific">Vogesella facilis</name>
    <dbReference type="NCBI Taxonomy" id="1655232"/>
    <lineage>
        <taxon>Bacteria</taxon>
        <taxon>Pseudomonadati</taxon>
        <taxon>Pseudomonadota</taxon>
        <taxon>Betaproteobacteria</taxon>
        <taxon>Neisseriales</taxon>
        <taxon>Chromobacteriaceae</taxon>
        <taxon>Vogesella</taxon>
    </lineage>
</organism>
<accession>A0ABV7RCL5</accession>
<reference evidence="2" key="1">
    <citation type="journal article" date="2019" name="Int. J. Syst. Evol. Microbiol.">
        <title>The Global Catalogue of Microorganisms (GCM) 10K type strain sequencing project: providing services to taxonomists for standard genome sequencing and annotation.</title>
        <authorList>
            <consortium name="The Broad Institute Genomics Platform"/>
            <consortium name="The Broad Institute Genome Sequencing Center for Infectious Disease"/>
            <person name="Wu L."/>
            <person name="Ma J."/>
        </authorList>
    </citation>
    <scope>NUCLEOTIDE SEQUENCE [LARGE SCALE GENOMIC DNA]</scope>
    <source>
        <strain evidence="2">KCTC 42742</strain>
    </source>
</reference>
<dbReference type="EMBL" id="JBHRXN010000009">
    <property type="protein sequence ID" value="MFC3531179.1"/>
    <property type="molecule type" value="Genomic_DNA"/>
</dbReference>
<gene>
    <name evidence="1" type="ORF">ACFOLG_03200</name>
</gene>
<dbReference type="Proteomes" id="UP001595741">
    <property type="component" value="Unassembled WGS sequence"/>
</dbReference>
<keyword evidence="2" id="KW-1185">Reference proteome</keyword>
<evidence type="ECO:0000313" key="1">
    <source>
        <dbReference type="EMBL" id="MFC3531179.1"/>
    </source>
</evidence>
<protein>
    <submittedName>
        <fullName evidence="1">Uncharacterized protein</fullName>
    </submittedName>
</protein>
<evidence type="ECO:0000313" key="2">
    <source>
        <dbReference type="Proteomes" id="UP001595741"/>
    </source>
</evidence>
<dbReference type="RefSeq" id="WP_386088288.1">
    <property type="nucleotide sequence ID" value="NZ_JBHRXN010000009.1"/>
</dbReference>
<name>A0ABV7RCL5_9NEIS</name>
<proteinExistence type="predicted"/>
<comment type="caution">
    <text evidence="1">The sequence shown here is derived from an EMBL/GenBank/DDBJ whole genome shotgun (WGS) entry which is preliminary data.</text>
</comment>
<sequence>MTDPKQSANDWNLQNLPVLTEVVDDEDVGALDVPAFDFSAELDELARSLPAEDIPELELPPELSLDDVLGEVADSQADQPPALDASKLIESLPSLDLEVDQPGELTLDDVLPGMNIMADSEGAAAENADFAFLLDAAGAAAPAASAEAGLDALFARARFEPLLPAADAAAMPVAEPCSVDSDESTVAALAAQLDQFAAPAEMPDLPADAFLADAAANVATDSTLIPAAEPDPVWADNWQPPALPEPADEALPPVVSDVLAAEPPLLAEEADMPAPELDGSYHVSMDDFLAALQPAVTAGEAPQVAPPAVAGLAVDAANLDAASSISAAPWDDAVVAAEALPVDAAFAVEAAMPGEFEAGEPSEAISGAELPESAALSATAEDAVLAADADWSLGEPVVPDWLAEPLAQPEVTAAAAMPPEDAAVPGREAAVDTVAATAAATLPPETAAAVVPVLTDVADSLADDDGWPQETVPAELEELVARPAMPASPAAAPLDSADWQPEAEAALDDEAGWPQQAEAELAPVLADSLAGAESVLPAADGPPLVAAAAVTAEVAADWSMLDAPPDAPRAPAEPPLQTISLDSLPTGVLGGGLGLASAAAAATAAAQLGASAEQLPGGDGWPLRDQLRSSADERDVELDWARDLHAEAPQAPMALEPEAMVMRSRRQPAAEDGEPALTVAPPFTMAPTPLPLEGSDIRVESVTPPLAATAPLGNVDEDALIEALYARVLPRMKVELTLWMQDALEQQAKSLISGVMQQMKEDFDMMLAQSLKESLREALDEVAPRHGKDN</sequence>